<dbReference type="PROSITE" id="PS50850">
    <property type="entry name" value="MFS"/>
    <property type="match status" value="1"/>
</dbReference>
<feature type="transmembrane region" description="Helical" evidence="8">
    <location>
        <begin position="126"/>
        <end position="143"/>
    </location>
</feature>
<comment type="subcellular location">
    <subcellularLocation>
        <location evidence="1">Cell membrane</location>
        <topology evidence="1">Multi-pass membrane protein</topology>
    </subcellularLocation>
</comment>
<keyword evidence="4 8" id="KW-0812">Transmembrane</keyword>
<keyword evidence="6 8" id="KW-0472">Membrane</keyword>
<feature type="transmembrane region" description="Helical" evidence="8">
    <location>
        <begin position="350"/>
        <end position="375"/>
    </location>
</feature>
<dbReference type="GO" id="GO:0022857">
    <property type="term" value="F:transmembrane transporter activity"/>
    <property type="evidence" value="ECO:0007669"/>
    <property type="project" value="InterPro"/>
</dbReference>
<keyword evidence="2" id="KW-0813">Transport</keyword>
<feature type="transmembrane region" description="Helical" evidence="8">
    <location>
        <begin position="387"/>
        <end position="408"/>
    </location>
</feature>
<evidence type="ECO:0000256" key="1">
    <source>
        <dbReference type="ARBA" id="ARBA00004651"/>
    </source>
</evidence>
<dbReference type="EMBL" id="CP029042">
    <property type="protein sequence ID" value="AZS76299.1"/>
    <property type="molecule type" value="Genomic_DNA"/>
</dbReference>
<evidence type="ECO:0000256" key="8">
    <source>
        <dbReference type="SAM" id="Phobius"/>
    </source>
</evidence>
<feature type="transmembrane region" description="Helical" evidence="8">
    <location>
        <begin position="261"/>
        <end position="282"/>
    </location>
</feature>
<dbReference type="GO" id="GO:0005886">
    <property type="term" value="C:plasma membrane"/>
    <property type="evidence" value="ECO:0007669"/>
    <property type="project" value="UniProtKB-SubCell"/>
</dbReference>
<feature type="region of interest" description="Disordered" evidence="7">
    <location>
        <begin position="1"/>
        <end position="41"/>
    </location>
</feature>
<evidence type="ECO:0000256" key="7">
    <source>
        <dbReference type="SAM" id="MobiDB-lite"/>
    </source>
</evidence>
<feature type="transmembrane region" description="Helical" evidence="8">
    <location>
        <begin position="186"/>
        <end position="206"/>
    </location>
</feature>
<dbReference type="InterPro" id="IPR050171">
    <property type="entry name" value="MFS_Transporters"/>
</dbReference>
<gene>
    <name evidence="10" type="ORF">DDE74_06395</name>
</gene>
<dbReference type="AlphaFoldDB" id="A0A3S9YMP4"/>
<dbReference type="InterPro" id="IPR036259">
    <property type="entry name" value="MFS_trans_sf"/>
</dbReference>
<dbReference type="Proteomes" id="UP000275579">
    <property type="component" value="Chromosome"/>
</dbReference>
<organism evidence="10 11">
    <name type="scientific">Streptomyces lydicus</name>
    <dbReference type="NCBI Taxonomy" id="47763"/>
    <lineage>
        <taxon>Bacteria</taxon>
        <taxon>Bacillati</taxon>
        <taxon>Actinomycetota</taxon>
        <taxon>Actinomycetes</taxon>
        <taxon>Kitasatosporales</taxon>
        <taxon>Streptomycetaceae</taxon>
        <taxon>Streptomyces</taxon>
    </lineage>
</organism>
<dbReference type="CDD" id="cd17329">
    <property type="entry name" value="MFS_MdtH_MDR_like"/>
    <property type="match status" value="1"/>
</dbReference>
<dbReference type="PANTHER" id="PTHR23517:SF2">
    <property type="entry name" value="MULTIDRUG RESISTANCE PROTEIN MDTH"/>
    <property type="match status" value="1"/>
</dbReference>
<feature type="transmembrane region" description="Helical" evidence="8">
    <location>
        <begin position="149"/>
        <end position="165"/>
    </location>
</feature>
<feature type="transmembrane region" description="Helical" evidence="8">
    <location>
        <begin position="62"/>
        <end position="86"/>
    </location>
</feature>
<dbReference type="InterPro" id="IPR005829">
    <property type="entry name" value="Sugar_transporter_CS"/>
</dbReference>
<feature type="transmembrane region" description="Helical" evidence="8">
    <location>
        <begin position="92"/>
        <end position="119"/>
    </location>
</feature>
<sequence length="441" mass="45970">MGRVPGHRPVPPRVGRRRRGVPRPPCADPARRVRGGELSAQQPGGTLVKALRTSLGGLPRPFWWLWGETLITSAGAFVLPFLAIYLTSERGYSVSFASLALTVFGVGSGIASLAGGVLADRLGRRAVLLASQVLAVVGMLALGTARTQTMVLVGTLVVGVGLNATRPARAAAVADLVAEEGRPRAFSLLYWGTNLGSSVAAVSAGAAAEHGFFLLFVVNACANLAAGAVVYRYVPETRPEPVPRRGTKALPAGAVHRDRPFLVLLGSVLLLGILFQQPLVALPLTMTADGISPAGYGLAMMMNGLVIVIFQIPLTRLAGRIRPEFALAAATALTGIGLGCTAAVHSVPGYAATVVLWSLGEIVIWPTCMTLVAALAPPHQQGAYQGWFLSVWSVSVALAPLFSSQLIGAFDGTAVVWTACLVLALLAATAHLVLARLRRPV</sequence>
<dbReference type="InterPro" id="IPR011701">
    <property type="entry name" value="MFS"/>
</dbReference>
<feature type="transmembrane region" description="Helical" evidence="8">
    <location>
        <begin position="294"/>
        <end position="313"/>
    </location>
</feature>
<accession>A0A3S9YMP4</accession>
<dbReference type="SUPFAM" id="SSF103473">
    <property type="entry name" value="MFS general substrate transporter"/>
    <property type="match status" value="1"/>
</dbReference>
<reference evidence="10 11" key="1">
    <citation type="submission" date="2018-04" db="EMBL/GenBank/DDBJ databases">
        <title>Complete genome sequences of Streptomyces lydicus strain WYEC and characterization of antagonistic properties of biological control agents.</title>
        <authorList>
            <person name="Mariita R.M."/>
            <person name="Sello J.K."/>
        </authorList>
    </citation>
    <scope>NUCLEOTIDE SEQUENCE [LARGE SCALE GENOMIC DNA]</scope>
    <source>
        <strain evidence="10 11">WYEC 108</strain>
    </source>
</reference>
<evidence type="ECO:0000256" key="2">
    <source>
        <dbReference type="ARBA" id="ARBA00022448"/>
    </source>
</evidence>
<dbReference type="Gene3D" id="1.20.1250.20">
    <property type="entry name" value="MFS general substrate transporter like domains"/>
    <property type="match status" value="1"/>
</dbReference>
<evidence type="ECO:0000313" key="11">
    <source>
        <dbReference type="Proteomes" id="UP000275579"/>
    </source>
</evidence>
<protein>
    <submittedName>
        <fullName evidence="10">MFS transporter</fullName>
    </submittedName>
</protein>
<dbReference type="PROSITE" id="PS00216">
    <property type="entry name" value="SUGAR_TRANSPORT_1"/>
    <property type="match status" value="1"/>
</dbReference>
<proteinExistence type="predicted"/>
<evidence type="ECO:0000313" key="10">
    <source>
        <dbReference type="EMBL" id="AZS76299.1"/>
    </source>
</evidence>
<feature type="transmembrane region" description="Helical" evidence="8">
    <location>
        <begin position="212"/>
        <end position="234"/>
    </location>
</feature>
<name>A0A3S9YMP4_9ACTN</name>
<keyword evidence="3" id="KW-1003">Cell membrane</keyword>
<feature type="transmembrane region" description="Helical" evidence="8">
    <location>
        <begin position="325"/>
        <end position="344"/>
    </location>
</feature>
<feature type="transmembrane region" description="Helical" evidence="8">
    <location>
        <begin position="414"/>
        <end position="435"/>
    </location>
</feature>
<evidence type="ECO:0000256" key="4">
    <source>
        <dbReference type="ARBA" id="ARBA00022692"/>
    </source>
</evidence>
<evidence type="ECO:0000259" key="9">
    <source>
        <dbReference type="PROSITE" id="PS50850"/>
    </source>
</evidence>
<evidence type="ECO:0000256" key="5">
    <source>
        <dbReference type="ARBA" id="ARBA00022989"/>
    </source>
</evidence>
<dbReference type="Pfam" id="PF07690">
    <property type="entry name" value="MFS_1"/>
    <property type="match status" value="1"/>
</dbReference>
<dbReference type="PANTHER" id="PTHR23517">
    <property type="entry name" value="RESISTANCE PROTEIN MDTM, PUTATIVE-RELATED-RELATED"/>
    <property type="match status" value="1"/>
</dbReference>
<feature type="domain" description="Major facilitator superfamily (MFS) profile" evidence="9">
    <location>
        <begin position="61"/>
        <end position="441"/>
    </location>
</feature>
<evidence type="ECO:0000256" key="3">
    <source>
        <dbReference type="ARBA" id="ARBA00022475"/>
    </source>
</evidence>
<evidence type="ECO:0000256" key="6">
    <source>
        <dbReference type="ARBA" id="ARBA00023136"/>
    </source>
</evidence>
<keyword evidence="5 8" id="KW-1133">Transmembrane helix</keyword>
<dbReference type="InterPro" id="IPR020846">
    <property type="entry name" value="MFS_dom"/>
</dbReference>